<feature type="region of interest" description="Disordered" evidence="2">
    <location>
        <begin position="516"/>
        <end position="544"/>
    </location>
</feature>
<dbReference type="InterPro" id="IPR037391">
    <property type="entry name" value="PMF1-bd"/>
</dbReference>
<feature type="region of interest" description="Disordered" evidence="2">
    <location>
        <begin position="342"/>
        <end position="371"/>
    </location>
</feature>
<dbReference type="PANTHER" id="PTHR18881">
    <property type="entry name" value="POLYAMINE-MODULATED FACTOR 1-BINDING PROTEIN 1-RELATED"/>
    <property type="match status" value="1"/>
</dbReference>
<name>A0ABM3E1R4_SALSA</name>
<dbReference type="GeneID" id="106587320"/>
<evidence type="ECO:0000313" key="5">
    <source>
        <dbReference type="RefSeq" id="XP_045565001.1"/>
    </source>
</evidence>
<evidence type="ECO:0000313" key="3">
    <source>
        <dbReference type="Proteomes" id="UP001652741"/>
    </source>
</evidence>
<organism evidence="3 6">
    <name type="scientific">Salmo salar</name>
    <name type="common">Atlantic salmon</name>
    <dbReference type="NCBI Taxonomy" id="8030"/>
    <lineage>
        <taxon>Eukaryota</taxon>
        <taxon>Metazoa</taxon>
        <taxon>Chordata</taxon>
        <taxon>Craniata</taxon>
        <taxon>Vertebrata</taxon>
        <taxon>Euteleostomi</taxon>
        <taxon>Actinopterygii</taxon>
        <taxon>Neopterygii</taxon>
        <taxon>Teleostei</taxon>
        <taxon>Protacanthopterygii</taxon>
        <taxon>Salmoniformes</taxon>
        <taxon>Salmonidae</taxon>
        <taxon>Salmoninae</taxon>
        <taxon>Salmo</taxon>
    </lineage>
</organism>
<keyword evidence="1" id="KW-0175">Coiled coil</keyword>
<sequence>MLQSFVRDLSEQNEVLIQALEAEEAEDRVVEGRTVSLHKEQERRLSLALCPMPVDLVGTTATFFRTPGEMADRYKDVQTHLPTQDAILQHLKEACLSQQAQVKVEEREAQVQELQDTITELHQEMTRKDQDTLTQLQDTITELHQEMTRKDQDTLTQLQDTITELHQEMTRKDQDTLTQLQVTITELHQEKDQDTLTQLQDTITELHQEMTRKDQDTLTQLQDTITELHQEMTRKYQDTLTQLQDTITELHQEMTRKYQDTLTQLQELHQMESRVKQLTDQVELGNYYHPDRSSSGLASSIGKHLPTSNQDQIEQVRSSEETIGQLRQEVAVRVGISSATLSGDVSTAGKGSTTDSTGSSPVPHLTEQRGRELLKTELSRWDATIQRLRRDVLLSHQARDSQSAQLDVHGQRISQLQRELQESQLELQRGHSRREQQQRDLQTQTQQAEELHTQLAEVKGRLVQVEGENVALMGYKLELRAEVERLAAVVYSLQSSVRIRGHRECPGLAEVCGPGGGADRDPCPAHGVPGQATGSQEEAAGQEC</sequence>
<feature type="region of interest" description="Disordered" evidence="2">
    <location>
        <begin position="287"/>
        <end position="321"/>
    </location>
</feature>
<proteinExistence type="predicted"/>
<evidence type="ECO:0000256" key="2">
    <source>
        <dbReference type="SAM" id="MobiDB-lite"/>
    </source>
</evidence>
<reference evidence="4 5" key="1">
    <citation type="submission" date="2025-05" db="UniProtKB">
        <authorList>
            <consortium name="RefSeq"/>
        </authorList>
    </citation>
    <scope>IDENTIFICATION</scope>
</reference>
<feature type="coiled-coil region" evidence="1">
    <location>
        <begin position="88"/>
        <end position="253"/>
    </location>
</feature>
<evidence type="ECO:0008006" key="7">
    <source>
        <dbReference type="Google" id="ProtNLM"/>
    </source>
</evidence>
<dbReference type="RefSeq" id="XP_045565000.1">
    <property type="nucleotide sequence ID" value="XM_045709044.1"/>
</dbReference>
<feature type="compositionally biased region" description="Polar residues" evidence="2">
    <location>
        <begin position="306"/>
        <end position="316"/>
    </location>
</feature>
<dbReference type="Proteomes" id="UP001652741">
    <property type="component" value="Chromosome ssa26"/>
</dbReference>
<keyword evidence="3" id="KW-1185">Reference proteome</keyword>
<gene>
    <name evidence="4 5 6" type="primary">LOC106587320</name>
</gene>
<feature type="region of interest" description="Disordered" evidence="2">
    <location>
        <begin position="425"/>
        <end position="448"/>
    </location>
</feature>
<protein>
    <recommendedName>
        <fullName evidence="7">Coiled-coil domain-containing protein 158-like</fullName>
    </recommendedName>
</protein>
<evidence type="ECO:0000313" key="6">
    <source>
        <dbReference type="RefSeq" id="XP_045565002.1"/>
    </source>
</evidence>
<dbReference type="RefSeq" id="XP_045565001.1">
    <property type="nucleotide sequence ID" value="XM_045709045.1"/>
</dbReference>
<accession>A0ABM3E1R4</accession>
<dbReference type="RefSeq" id="XP_045565002.1">
    <property type="nucleotide sequence ID" value="XM_045709046.1"/>
</dbReference>
<evidence type="ECO:0000313" key="4">
    <source>
        <dbReference type="RefSeq" id="XP_045565000.1"/>
    </source>
</evidence>
<feature type="compositionally biased region" description="Low complexity" evidence="2">
    <location>
        <begin position="346"/>
        <end position="360"/>
    </location>
</feature>
<evidence type="ECO:0000256" key="1">
    <source>
        <dbReference type="SAM" id="Coils"/>
    </source>
</evidence>
<dbReference type="PANTHER" id="PTHR18881:SF2">
    <property type="entry name" value="POLYAMINE-MODULATED FACTOR 1-BINDING PROTEIN 1"/>
    <property type="match status" value="1"/>
</dbReference>